<proteinExistence type="predicted"/>
<name>A0A563EGL4_9PSEU</name>
<dbReference type="RefSeq" id="WP_146360474.1">
    <property type="nucleotide sequence ID" value="NZ_VOBR01000046.1"/>
</dbReference>
<gene>
    <name evidence="1" type="ORF">FKR81_40435</name>
</gene>
<dbReference type="Proteomes" id="UP000316639">
    <property type="component" value="Unassembled WGS sequence"/>
</dbReference>
<dbReference type="Gene3D" id="1.10.630.10">
    <property type="entry name" value="Cytochrome P450"/>
    <property type="match status" value="1"/>
</dbReference>
<dbReference type="GO" id="GO:0005506">
    <property type="term" value="F:iron ion binding"/>
    <property type="evidence" value="ECO:0007669"/>
    <property type="project" value="InterPro"/>
</dbReference>
<evidence type="ECO:0000313" key="1">
    <source>
        <dbReference type="EMBL" id="TWP44956.1"/>
    </source>
</evidence>
<protein>
    <submittedName>
        <fullName evidence="1">Uncharacterized protein</fullName>
    </submittedName>
</protein>
<dbReference type="AlphaFoldDB" id="A0A563EGL4"/>
<accession>A0A563EGL4</accession>
<dbReference type="GO" id="GO:0016705">
    <property type="term" value="F:oxidoreductase activity, acting on paired donors, with incorporation or reduction of molecular oxygen"/>
    <property type="evidence" value="ECO:0007669"/>
    <property type="project" value="InterPro"/>
</dbReference>
<sequence>MKMFADPLPITVICKLLGVPYADRDGFRAWSEAAVALTAFSPDEALEARINLVTSQHAGVVMPPTVRRDKPLEVFTSVGAPVHDNL</sequence>
<dbReference type="GO" id="GO:0020037">
    <property type="term" value="F:heme binding"/>
    <property type="evidence" value="ECO:0007669"/>
    <property type="project" value="InterPro"/>
</dbReference>
<keyword evidence="2" id="KW-1185">Reference proteome</keyword>
<comment type="caution">
    <text evidence="1">The sequence shown here is derived from an EMBL/GenBank/DDBJ whole genome shotgun (WGS) entry which is preliminary data.</text>
</comment>
<reference evidence="1 2" key="1">
    <citation type="submission" date="2019-07" db="EMBL/GenBank/DDBJ databases">
        <title>Lentzea xizangensis sp. nov., isolated from Qinghai-Tibetan Plateau Soils.</title>
        <authorList>
            <person name="Huang J."/>
        </authorList>
    </citation>
    <scope>NUCLEOTIDE SEQUENCE [LARGE SCALE GENOMIC DNA]</scope>
    <source>
        <strain evidence="1 2">FXJ1.1311</strain>
    </source>
</reference>
<dbReference type="GO" id="GO:0004497">
    <property type="term" value="F:monooxygenase activity"/>
    <property type="evidence" value="ECO:0007669"/>
    <property type="project" value="InterPro"/>
</dbReference>
<dbReference type="EMBL" id="VOBR01000046">
    <property type="protein sequence ID" value="TWP44956.1"/>
    <property type="molecule type" value="Genomic_DNA"/>
</dbReference>
<dbReference type="OrthoDB" id="3213397at2"/>
<evidence type="ECO:0000313" key="2">
    <source>
        <dbReference type="Proteomes" id="UP000316639"/>
    </source>
</evidence>
<organism evidence="1 2">
    <name type="scientific">Lentzea tibetensis</name>
    <dbReference type="NCBI Taxonomy" id="2591470"/>
    <lineage>
        <taxon>Bacteria</taxon>
        <taxon>Bacillati</taxon>
        <taxon>Actinomycetota</taxon>
        <taxon>Actinomycetes</taxon>
        <taxon>Pseudonocardiales</taxon>
        <taxon>Pseudonocardiaceae</taxon>
        <taxon>Lentzea</taxon>
    </lineage>
</organism>
<dbReference type="InterPro" id="IPR036396">
    <property type="entry name" value="Cyt_P450_sf"/>
</dbReference>